<evidence type="ECO:0000313" key="2">
    <source>
        <dbReference type="EMBL" id="PSN81825.1"/>
    </source>
</evidence>
<organism evidence="2 3">
    <name type="scientific">Candidatus Marsarchaeota G1 archaeon OSP_D</name>
    <dbReference type="NCBI Taxonomy" id="1978155"/>
    <lineage>
        <taxon>Archaea</taxon>
        <taxon>Candidatus Marsarchaeota</taxon>
        <taxon>Candidatus Marsarchaeota group 1</taxon>
    </lineage>
</organism>
<evidence type="ECO:0000313" key="3">
    <source>
        <dbReference type="Proteomes" id="UP000240880"/>
    </source>
</evidence>
<dbReference type="Proteomes" id="UP000240880">
    <property type="component" value="Unassembled WGS sequence"/>
</dbReference>
<dbReference type="EMBL" id="NEXC01000142">
    <property type="protein sequence ID" value="PSN81825.1"/>
    <property type="molecule type" value="Genomic_DNA"/>
</dbReference>
<accession>A0A2R6A682</accession>
<name>A0A2R6A682_9ARCH</name>
<dbReference type="Pfam" id="PF13020">
    <property type="entry name" value="NOV_C"/>
    <property type="match status" value="1"/>
</dbReference>
<dbReference type="InterPro" id="IPR024975">
    <property type="entry name" value="NOV_C"/>
</dbReference>
<protein>
    <recommendedName>
        <fullName evidence="1">Protein NO VEIN C-terminal domain-containing protein</fullName>
    </recommendedName>
</protein>
<comment type="caution">
    <text evidence="2">The sequence shown here is derived from an EMBL/GenBank/DDBJ whole genome shotgun (WGS) entry which is preliminary data.</text>
</comment>
<feature type="domain" description="Protein NO VEIN C-terminal" evidence="1">
    <location>
        <begin position="1"/>
        <end position="79"/>
    </location>
</feature>
<dbReference type="AlphaFoldDB" id="A0A2R6A682"/>
<gene>
    <name evidence="2" type="ORF">B9Q01_09960</name>
</gene>
<proteinExistence type="predicted"/>
<reference evidence="2 3" key="1">
    <citation type="submission" date="2017-04" db="EMBL/GenBank/DDBJ databases">
        <title>Novel microbial lineages endemic to geothermal iron-oxide mats fill important gaps in the evolutionary history of Archaea.</title>
        <authorList>
            <person name="Jay Z.J."/>
            <person name="Beam J.P."/>
            <person name="Dlakic M."/>
            <person name="Rusch D.B."/>
            <person name="Kozubal M.A."/>
            <person name="Inskeep W.P."/>
        </authorList>
    </citation>
    <scope>NUCLEOTIDE SEQUENCE [LARGE SCALE GENOMIC DNA]</scope>
    <source>
        <strain evidence="2">OSP_D</strain>
    </source>
</reference>
<evidence type="ECO:0000259" key="1">
    <source>
        <dbReference type="Pfam" id="PF13020"/>
    </source>
</evidence>
<sequence length="109" mass="12739">MEYVMEYERKRGWVPKDVHEEDLGYDIESTRGEEKMHIEVKGLSKESDEVTLTHNELKASEFFRETYYLYVVLDPLGPSPRLVVQRSPFKVKREVVVKQYVVEVDATGG</sequence>